<dbReference type="PROSITE" id="PS51379">
    <property type="entry name" value="4FE4S_FER_2"/>
    <property type="match status" value="1"/>
</dbReference>
<protein>
    <submittedName>
        <fullName evidence="7">Aldo/keto reductase</fullName>
    </submittedName>
</protein>
<evidence type="ECO:0000313" key="8">
    <source>
        <dbReference type="Proteomes" id="UP001167831"/>
    </source>
</evidence>
<dbReference type="InterPro" id="IPR053135">
    <property type="entry name" value="AKR2_Oxidoreductase"/>
</dbReference>
<comment type="caution">
    <text evidence="7">The sequence shown here is derived from an EMBL/GenBank/DDBJ whole genome shotgun (WGS) entry which is preliminary data.</text>
</comment>
<dbReference type="InterPro" id="IPR017900">
    <property type="entry name" value="4Fe4S_Fe_S_CS"/>
</dbReference>
<dbReference type="CDD" id="cd19096">
    <property type="entry name" value="AKR_Fe-S_oxidoreductase"/>
    <property type="match status" value="1"/>
</dbReference>
<evidence type="ECO:0000313" key="7">
    <source>
        <dbReference type="EMBL" id="MDN0024217.1"/>
    </source>
</evidence>
<evidence type="ECO:0000313" key="9">
    <source>
        <dbReference type="Proteomes" id="UP001168478"/>
    </source>
</evidence>
<reference evidence="7" key="2">
    <citation type="submission" date="2023-08" db="EMBL/GenBank/DDBJ databases">
        <title>Identification and characterization of horizontal gene transfer across gut microbiota members of farm animals based on homology search.</title>
        <authorList>
            <person name="Schwarzerova J."/>
            <person name="Nykrynova M."/>
            <person name="Jureckova K."/>
            <person name="Cejkova D."/>
            <person name="Rychlik I."/>
        </authorList>
    </citation>
    <scope>NUCLEOTIDE SEQUENCE</scope>
    <source>
        <strain evidence="7">ET15</strain>
        <strain evidence="6">ET37</strain>
    </source>
</reference>
<dbReference type="PROSITE" id="PS00198">
    <property type="entry name" value="4FE4S_FER_1"/>
    <property type="match status" value="1"/>
</dbReference>
<dbReference type="Proteomes" id="UP001168478">
    <property type="component" value="Unassembled WGS sequence"/>
</dbReference>
<dbReference type="GO" id="GO:0051536">
    <property type="term" value="F:iron-sulfur cluster binding"/>
    <property type="evidence" value="ECO:0007669"/>
    <property type="project" value="UniProtKB-KW"/>
</dbReference>
<dbReference type="PROSITE" id="PS51257">
    <property type="entry name" value="PROKAR_LIPOPROTEIN"/>
    <property type="match status" value="1"/>
</dbReference>
<dbReference type="Gene3D" id="3.20.20.100">
    <property type="entry name" value="NADP-dependent oxidoreductase domain"/>
    <property type="match status" value="1"/>
</dbReference>
<dbReference type="PANTHER" id="PTHR43312">
    <property type="entry name" value="D-THREO-ALDOSE 1-DEHYDROGENASE"/>
    <property type="match status" value="1"/>
</dbReference>
<feature type="region of interest" description="Disordered" evidence="4">
    <location>
        <begin position="33"/>
        <end position="58"/>
    </location>
</feature>
<feature type="compositionally biased region" description="Basic and acidic residues" evidence="4">
    <location>
        <begin position="33"/>
        <end position="44"/>
    </location>
</feature>
<keyword evidence="1" id="KW-0479">Metal-binding</keyword>
<evidence type="ECO:0000256" key="3">
    <source>
        <dbReference type="ARBA" id="ARBA00023014"/>
    </source>
</evidence>
<dbReference type="Pfam" id="PF13187">
    <property type="entry name" value="Fer4_9"/>
    <property type="match status" value="1"/>
</dbReference>
<evidence type="ECO:0000259" key="5">
    <source>
        <dbReference type="PROSITE" id="PS51379"/>
    </source>
</evidence>
<dbReference type="GO" id="GO:0046872">
    <property type="term" value="F:metal ion binding"/>
    <property type="evidence" value="ECO:0007669"/>
    <property type="project" value="UniProtKB-KW"/>
</dbReference>
<dbReference type="Pfam" id="PF00248">
    <property type="entry name" value="Aldo_ket_red"/>
    <property type="match status" value="1"/>
</dbReference>
<gene>
    <name evidence="6" type="ORF">QVN81_01595</name>
    <name evidence="7" type="ORF">QVN84_01585</name>
</gene>
<dbReference type="AlphaFoldDB" id="A0AAW7JH58"/>
<dbReference type="InterPro" id="IPR036812">
    <property type="entry name" value="NAD(P)_OxRdtase_dom_sf"/>
</dbReference>
<dbReference type="SUPFAM" id="SSF46548">
    <property type="entry name" value="alpha-helical ferredoxin"/>
    <property type="match status" value="1"/>
</dbReference>
<organism evidence="7 9">
    <name type="scientific">Leyella lascolaii</name>
    <dbReference type="NCBI Taxonomy" id="1776379"/>
    <lineage>
        <taxon>Bacteria</taxon>
        <taxon>Pseudomonadati</taxon>
        <taxon>Bacteroidota</taxon>
        <taxon>Bacteroidia</taxon>
        <taxon>Bacteroidales</taxon>
        <taxon>Prevotellaceae</taxon>
        <taxon>Leyella</taxon>
    </lineage>
</organism>
<proteinExistence type="predicted"/>
<dbReference type="PANTHER" id="PTHR43312:SF2">
    <property type="entry name" value="OXIDOREDUCTASE"/>
    <property type="match status" value="1"/>
</dbReference>
<dbReference type="InterPro" id="IPR023210">
    <property type="entry name" value="NADP_OxRdtase_dom"/>
</dbReference>
<dbReference type="InterPro" id="IPR017896">
    <property type="entry name" value="4Fe4S_Fe-S-bd"/>
</dbReference>
<sequence>MTNIKKHISRRGFLKLMGGTAAAATASLTGCKDKDLSTEDDYRNQVEPPKGKMTFRTDPKTGQKVSILAYGMMRLPSEERGSARENTSSPIDQEQVNRLVDYAIEHGVNYFDTSPMYCQGMSERATGIALSRHPRSSYLIATKMSNFAAENQTREKSIEMFENSLKELQTDYIDYYLLHMIGGSGMEEFRRRFIYNGILDWLLEQREKGRIRHLGFSYHGDVSVYDYLLANNDKYRWDFAMIELNYLDWKHAKDINDQNTNAEYLYNELDKRQIPVMVMEPLLGGRLSNVPEPIAVEIKRRAPEKTVASWAFRYAASKPRVLTVLSGMTYMEHLKDNLLTYSPLVPLNEEEENFLEQVAKKILTFMLIPCNDCKYCMPCPYGVDIPGVLLHYNLVKSEERLPEDRRHPDYARYRREFIIGQNRAVDEERQANHCIGCGQCVPHCPQRIDIPARLHEIDNFVERLKQEL</sequence>
<dbReference type="PROSITE" id="PS51318">
    <property type="entry name" value="TAT"/>
    <property type="match status" value="1"/>
</dbReference>
<evidence type="ECO:0000256" key="1">
    <source>
        <dbReference type="ARBA" id="ARBA00022723"/>
    </source>
</evidence>
<keyword evidence="3" id="KW-0411">Iron-sulfur</keyword>
<evidence type="ECO:0000313" key="6">
    <source>
        <dbReference type="EMBL" id="MDN0021721.1"/>
    </source>
</evidence>
<feature type="domain" description="4Fe-4S ferredoxin-type" evidence="5">
    <location>
        <begin position="425"/>
        <end position="453"/>
    </location>
</feature>
<dbReference type="SUPFAM" id="SSF51430">
    <property type="entry name" value="NAD(P)-linked oxidoreductase"/>
    <property type="match status" value="1"/>
</dbReference>
<keyword evidence="2" id="KW-0408">Iron</keyword>
<dbReference type="RefSeq" id="WP_286686441.1">
    <property type="nucleotide sequence ID" value="NZ_JAUEIE010000001.1"/>
</dbReference>
<dbReference type="EMBL" id="JAUEIE010000001">
    <property type="protein sequence ID" value="MDN0021721.1"/>
    <property type="molecule type" value="Genomic_DNA"/>
</dbReference>
<keyword evidence="8" id="KW-1185">Reference proteome</keyword>
<dbReference type="InterPro" id="IPR006311">
    <property type="entry name" value="TAT_signal"/>
</dbReference>
<dbReference type="Proteomes" id="UP001167831">
    <property type="component" value="Unassembled WGS sequence"/>
</dbReference>
<evidence type="ECO:0000256" key="2">
    <source>
        <dbReference type="ARBA" id="ARBA00023004"/>
    </source>
</evidence>
<name>A0AAW7JH58_9BACT</name>
<dbReference type="EMBL" id="JAUEIF010000001">
    <property type="protein sequence ID" value="MDN0024217.1"/>
    <property type="molecule type" value="Genomic_DNA"/>
</dbReference>
<reference evidence="7" key="1">
    <citation type="submission" date="2023-06" db="EMBL/GenBank/DDBJ databases">
        <authorList>
            <person name="Zeman M."/>
            <person name="Kubasova T."/>
            <person name="Jahodarova E."/>
            <person name="Nykrynova M."/>
            <person name="Rychlik I."/>
        </authorList>
    </citation>
    <scope>NUCLEOTIDE SEQUENCE</scope>
    <source>
        <strain evidence="7">ET15</strain>
        <strain evidence="6">ET37</strain>
    </source>
</reference>
<evidence type="ECO:0000256" key="4">
    <source>
        <dbReference type="SAM" id="MobiDB-lite"/>
    </source>
</evidence>
<accession>A0AAW7JH58</accession>